<evidence type="ECO:0000256" key="5">
    <source>
        <dbReference type="SAM" id="Phobius"/>
    </source>
</evidence>
<dbReference type="CDD" id="cd11386">
    <property type="entry name" value="MCP_signal"/>
    <property type="match status" value="1"/>
</dbReference>
<dbReference type="Pfam" id="PF12729">
    <property type="entry name" value="4HB_MCP_1"/>
    <property type="match status" value="1"/>
</dbReference>
<gene>
    <name evidence="7" type="ORF">V6255_05105</name>
</gene>
<dbReference type="PANTHER" id="PTHR32089">
    <property type="entry name" value="METHYL-ACCEPTING CHEMOTAXIS PROTEIN MCPB"/>
    <property type="match status" value="1"/>
</dbReference>
<protein>
    <submittedName>
        <fullName evidence="7">Methyl-accepting chemotaxis protein</fullName>
    </submittedName>
</protein>
<feature type="transmembrane region" description="Helical" evidence="5">
    <location>
        <begin position="185"/>
        <end position="205"/>
    </location>
</feature>
<evidence type="ECO:0000256" key="4">
    <source>
        <dbReference type="PROSITE-ProRule" id="PRU00284"/>
    </source>
</evidence>
<sequence length="540" mass="58823">MLDNMSLRKRLAGAFSILIIILIIMSIFAVKQMHSLSNFTQLLYKHPFSVSVAIVKIEGAVTSMHRSMKDVALASSIDQINKAAANVDVIEKQTFKYFDVLNERFLGNKSEIKIIRENFINWRPIRNEVIALMKEGKRIEAAKITKEKGANHIQDLNQRLLKLENFAANKASEFTKNSLAQGESAVLNLIILVSIGIILAILLSWRITLSILRPIGGEPKDIEVLTHQIAEGDLSIKFKNTGKETGIYLAMRLMVEKLKVMMKQISDSAVSQTAASEGLALISVQTKNNIAEQNHATEQVATAINQMHATSEEVARNTSVAADATEAARLLVDQGTLKAEQSSNDVQGLAKDLDKTTIIITELAESTEDIAGILAVIKGISDQTNLLALNAAIEAARAGEFGRGFSVVADEVRALALNTQKSTAEIEAKISKVQGSAKASVESMKIGREQADTIVTQTVDVQQALADIKNVVYQIIDMNSQIASAAEEQSSVAAEVGKQVIEIKELSYKTGVGAEEVRIATEELAQFAAQLNEHVTLFKM</sequence>
<dbReference type="SMART" id="SM00283">
    <property type="entry name" value="MA"/>
    <property type="match status" value="1"/>
</dbReference>
<evidence type="ECO:0000256" key="2">
    <source>
        <dbReference type="ARBA" id="ARBA00023224"/>
    </source>
</evidence>
<accession>A0ABU9H9G6</accession>
<comment type="similarity">
    <text evidence="3">Belongs to the methyl-accepting chemotaxis (MCP) protein family.</text>
</comment>
<keyword evidence="8" id="KW-1185">Reference proteome</keyword>
<dbReference type="SUPFAM" id="SSF58104">
    <property type="entry name" value="Methyl-accepting chemotaxis protein (MCP) signaling domain"/>
    <property type="match status" value="1"/>
</dbReference>
<keyword evidence="5" id="KW-1133">Transmembrane helix</keyword>
<dbReference type="PANTHER" id="PTHR32089:SF112">
    <property type="entry name" value="LYSOZYME-LIKE PROTEIN-RELATED"/>
    <property type="match status" value="1"/>
</dbReference>
<name>A0ABU9H9G6_9GAMM</name>
<feature type="domain" description="Methyl-accepting transducer" evidence="6">
    <location>
        <begin position="268"/>
        <end position="504"/>
    </location>
</feature>
<keyword evidence="2 4" id="KW-0807">Transducer</keyword>
<feature type="transmembrane region" description="Helical" evidence="5">
    <location>
        <begin position="12"/>
        <end position="30"/>
    </location>
</feature>
<dbReference type="RefSeq" id="WP_341627169.1">
    <property type="nucleotide sequence ID" value="NZ_JBAKBA010000008.1"/>
</dbReference>
<dbReference type="InterPro" id="IPR004089">
    <property type="entry name" value="MCPsignal_dom"/>
</dbReference>
<evidence type="ECO:0000256" key="3">
    <source>
        <dbReference type="ARBA" id="ARBA00029447"/>
    </source>
</evidence>
<evidence type="ECO:0000313" key="8">
    <source>
        <dbReference type="Proteomes" id="UP001366060"/>
    </source>
</evidence>
<evidence type="ECO:0000313" key="7">
    <source>
        <dbReference type="EMBL" id="MEL0658516.1"/>
    </source>
</evidence>
<dbReference type="Proteomes" id="UP001366060">
    <property type="component" value="Unassembled WGS sequence"/>
</dbReference>
<dbReference type="PRINTS" id="PR00260">
    <property type="entry name" value="CHEMTRNSDUCR"/>
</dbReference>
<comment type="caution">
    <text evidence="7">The sequence shown here is derived from an EMBL/GenBank/DDBJ whole genome shotgun (WGS) entry which is preliminary data.</text>
</comment>
<dbReference type="Pfam" id="PF00015">
    <property type="entry name" value="MCPsignal"/>
    <property type="match status" value="1"/>
</dbReference>
<evidence type="ECO:0000259" key="6">
    <source>
        <dbReference type="PROSITE" id="PS50111"/>
    </source>
</evidence>
<keyword evidence="5" id="KW-0812">Transmembrane</keyword>
<proteinExistence type="inferred from homology"/>
<evidence type="ECO:0000256" key="1">
    <source>
        <dbReference type="ARBA" id="ARBA00004370"/>
    </source>
</evidence>
<keyword evidence="5" id="KW-0472">Membrane</keyword>
<dbReference type="Gene3D" id="1.10.287.950">
    <property type="entry name" value="Methyl-accepting chemotaxis protein"/>
    <property type="match status" value="1"/>
</dbReference>
<dbReference type="PROSITE" id="PS50111">
    <property type="entry name" value="CHEMOTAXIS_TRANSDUC_2"/>
    <property type="match status" value="1"/>
</dbReference>
<reference evidence="7 8" key="1">
    <citation type="submission" date="2024-02" db="EMBL/GenBank/DDBJ databases">
        <title>Bacteria isolated from the canopy kelp, Nereocystis luetkeana.</title>
        <authorList>
            <person name="Pfister C.A."/>
            <person name="Younker I.T."/>
            <person name="Light S.H."/>
        </authorList>
    </citation>
    <scope>NUCLEOTIDE SEQUENCE [LARGE SCALE GENOMIC DNA]</scope>
    <source>
        <strain evidence="7 8">TI.2.07</strain>
    </source>
</reference>
<dbReference type="EMBL" id="JBAKBA010000008">
    <property type="protein sequence ID" value="MEL0658516.1"/>
    <property type="molecule type" value="Genomic_DNA"/>
</dbReference>
<comment type="subcellular location">
    <subcellularLocation>
        <location evidence="1">Membrane</location>
    </subcellularLocation>
</comment>
<dbReference type="InterPro" id="IPR004090">
    <property type="entry name" value="Chemotax_Me-accpt_rcpt"/>
</dbReference>
<dbReference type="InterPro" id="IPR024478">
    <property type="entry name" value="HlyB_4HB_MCP"/>
</dbReference>
<organism evidence="7 8">
    <name type="scientific">Psychromonas arctica</name>
    <dbReference type="NCBI Taxonomy" id="168275"/>
    <lineage>
        <taxon>Bacteria</taxon>
        <taxon>Pseudomonadati</taxon>
        <taxon>Pseudomonadota</taxon>
        <taxon>Gammaproteobacteria</taxon>
        <taxon>Alteromonadales</taxon>
        <taxon>Psychromonadaceae</taxon>
        <taxon>Psychromonas</taxon>
    </lineage>
</organism>